<evidence type="ECO:0000256" key="1">
    <source>
        <dbReference type="SAM" id="Phobius"/>
    </source>
</evidence>
<keyword evidence="1" id="KW-1133">Transmembrane helix</keyword>
<reference evidence="4 5" key="1">
    <citation type="submission" date="2019-07" db="EMBL/GenBank/DDBJ databases">
        <authorList>
            <person name="Brisse S."/>
            <person name="Rodrigues C."/>
            <person name="Thorpe H."/>
        </authorList>
    </citation>
    <scope>NUCLEOTIDE SEQUENCE [LARGE SCALE GENOMIC DNA]</scope>
    <source>
        <strain evidence="3">SB6408</strain>
        <strain evidence="2">SB6411</strain>
    </source>
</reference>
<dbReference type="RefSeq" id="WP_142462349.1">
    <property type="nucleotide sequence ID" value="NZ_CABGGS010000002.1"/>
</dbReference>
<gene>
    <name evidence="3" type="ORF">SB6408_04307</name>
    <name evidence="2" type="ORF">SB6411_04334</name>
</gene>
<feature type="transmembrane region" description="Helical" evidence="1">
    <location>
        <begin position="141"/>
        <end position="161"/>
    </location>
</feature>
<evidence type="ECO:0000313" key="3">
    <source>
        <dbReference type="EMBL" id="VUS51122.1"/>
    </source>
</evidence>
<dbReference type="EMBL" id="CABGGS010000002">
    <property type="protein sequence ID" value="VUS27153.1"/>
    <property type="molecule type" value="Genomic_DNA"/>
</dbReference>
<keyword evidence="1" id="KW-0472">Membrane</keyword>
<keyword evidence="4" id="KW-1185">Reference proteome</keyword>
<keyword evidence="1" id="KW-0812">Transmembrane</keyword>
<evidence type="ECO:0000313" key="2">
    <source>
        <dbReference type="EMBL" id="VUS27153.1"/>
    </source>
</evidence>
<dbReference type="Proteomes" id="UP000317652">
    <property type="component" value="Unassembled WGS sequence"/>
</dbReference>
<dbReference type="AlphaFoldDB" id="A0A564H544"/>
<evidence type="ECO:0008006" key="6">
    <source>
        <dbReference type="Google" id="ProtNLM"/>
    </source>
</evidence>
<organism evidence="3 5">
    <name type="scientific">Klebsiella spallanzanii</name>
    <dbReference type="NCBI Taxonomy" id="2587528"/>
    <lineage>
        <taxon>Bacteria</taxon>
        <taxon>Pseudomonadati</taxon>
        <taxon>Pseudomonadota</taxon>
        <taxon>Gammaproteobacteria</taxon>
        <taxon>Enterobacterales</taxon>
        <taxon>Enterobacteriaceae</taxon>
        <taxon>Klebsiella/Raoultella group</taxon>
        <taxon>Klebsiella</taxon>
    </lineage>
</organism>
<dbReference type="Proteomes" id="UP000318370">
    <property type="component" value="Unassembled WGS sequence"/>
</dbReference>
<sequence length="167" mass="19291">MESQEQARKFFCICCDTEVRRGDDFCPACEKRELGKIGGWLYIPLLGLLISVAMTILNLMTALELVFAGISWTILWFELFAMIVLLGLLGYTAWLFLRKKRQLRWVYIILIAYSLVFSILDAFLVNYLYGVAVPSDAMIRIFRNLVTAAVWIPYFLVSVRVKLTFVR</sequence>
<dbReference type="Pfam" id="PF10754">
    <property type="entry name" value="DUF2569"/>
    <property type="match status" value="1"/>
</dbReference>
<evidence type="ECO:0000313" key="4">
    <source>
        <dbReference type="Proteomes" id="UP000317652"/>
    </source>
</evidence>
<dbReference type="EMBL" id="CABGHF010000007">
    <property type="protein sequence ID" value="VUS51122.1"/>
    <property type="molecule type" value="Genomic_DNA"/>
</dbReference>
<feature type="transmembrane region" description="Helical" evidence="1">
    <location>
        <begin position="40"/>
        <end position="62"/>
    </location>
</feature>
<evidence type="ECO:0000313" key="5">
    <source>
        <dbReference type="Proteomes" id="UP000318370"/>
    </source>
</evidence>
<protein>
    <recommendedName>
        <fullName evidence="6">DUF2569 domain-containing protein</fullName>
    </recommendedName>
</protein>
<dbReference type="InterPro" id="IPR019690">
    <property type="entry name" value="DUF2569"/>
</dbReference>
<proteinExistence type="predicted"/>
<feature type="transmembrane region" description="Helical" evidence="1">
    <location>
        <begin position="74"/>
        <end position="97"/>
    </location>
</feature>
<feature type="transmembrane region" description="Helical" evidence="1">
    <location>
        <begin position="104"/>
        <end position="129"/>
    </location>
</feature>
<name>A0A564H544_9ENTR</name>
<accession>A0A564H544</accession>